<evidence type="ECO:0000313" key="3">
    <source>
        <dbReference type="Proteomes" id="UP000732105"/>
    </source>
</evidence>
<sequence length="187" mass="20820">MADFIKTISKDLQESQINWKVAILFIPIAFASYLFHEFGHWCLGEFLGNDMVLSLNNASPKSGRFIEASHALWSAIGGPLFTILQAMIFLLICIKNKSTIAYSVVFFAVFLRFYCIVFGGLQLQDEGRIASMLGTNKYLIAAIVLMILFSILWKASRTLKLSGKAIGYYSVLSVIAILSVIGTYQLI</sequence>
<feature type="transmembrane region" description="Helical" evidence="1">
    <location>
        <begin position="135"/>
        <end position="153"/>
    </location>
</feature>
<keyword evidence="1" id="KW-1133">Transmembrane helix</keyword>
<keyword evidence="3" id="KW-1185">Reference proteome</keyword>
<feature type="transmembrane region" description="Helical" evidence="1">
    <location>
        <begin position="165"/>
        <end position="186"/>
    </location>
</feature>
<dbReference type="EMBL" id="RZNH01000033">
    <property type="protein sequence ID" value="NOU61384.1"/>
    <property type="molecule type" value="Genomic_DNA"/>
</dbReference>
<accession>A0ABX1WZU8</accession>
<reference evidence="2 3" key="1">
    <citation type="submission" date="2018-12" db="EMBL/GenBank/DDBJ databases">
        <title>Marinifilum JC070 sp. nov., a marine bacterium isolated from Yongle Blue Hole in the South China Sea.</title>
        <authorList>
            <person name="Fu T."/>
        </authorList>
    </citation>
    <scope>NUCLEOTIDE SEQUENCE [LARGE SCALE GENOMIC DNA]</scope>
    <source>
        <strain evidence="2 3">JC070</strain>
    </source>
</reference>
<organism evidence="2 3">
    <name type="scientific">Marinifilum caeruleilacunae</name>
    <dbReference type="NCBI Taxonomy" id="2499076"/>
    <lineage>
        <taxon>Bacteria</taxon>
        <taxon>Pseudomonadati</taxon>
        <taxon>Bacteroidota</taxon>
        <taxon>Bacteroidia</taxon>
        <taxon>Marinilabiliales</taxon>
        <taxon>Marinifilaceae</taxon>
    </lineage>
</organism>
<dbReference type="RefSeq" id="WP_171596648.1">
    <property type="nucleotide sequence ID" value="NZ_RZNH01000033.1"/>
</dbReference>
<evidence type="ECO:0000256" key="1">
    <source>
        <dbReference type="SAM" id="Phobius"/>
    </source>
</evidence>
<gene>
    <name evidence="2" type="ORF">ELS83_16370</name>
</gene>
<evidence type="ECO:0000313" key="2">
    <source>
        <dbReference type="EMBL" id="NOU61384.1"/>
    </source>
</evidence>
<comment type="caution">
    <text evidence="2">The sequence shown here is derived from an EMBL/GenBank/DDBJ whole genome shotgun (WGS) entry which is preliminary data.</text>
</comment>
<protein>
    <recommendedName>
        <fullName evidence="4">Peptidase M50 domain-containing protein</fullName>
    </recommendedName>
</protein>
<feature type="transmembrane region" description="Helical" evidence="1">
    <location>
        <begin position="100"/>
        <end position="123"/>
    </location>
</feature>
<feature type="transmembrane region" description="Helical" evidence="1">
    <location>
        <begin position="21"/>
        <end position="41"/>
    </location>
</feature>
<keyword evidence="1" id="KW-0812">Transmembrane</keyword>
<proteinExistence type="predicted"/>
<feature type="transmembrane region" description="Helical" evidence="1">
    <location>
        <begin position="71"/>
        <end position="93"/>
    </location>
</feature>
<name>A0ABX1WZU8_9BACT</name>
<evidence type="ECO:0008006" key="4">
    <source>
        <dbReference type="Google" id="ProtNLM"/>
    </source>
</evidence>
<keyword evidence="1" id="KW-0472">Membrane</keyword>
<dbReference type="Proteomes" id="UP000732105">
    <property type="component" value="Unassembled WGS sequence"/>
</dbReference>